<sequence>MRWHTHDNLADPDAPPAPRGRLVDRSWWLTVPRLLLACRVLGHRPTVDGVDTPRWSARWVVCSRCGTRPSPQGDLDPTVWAIRQPYDGPFVIVDPLPKDRHARLAELGGPHPPGAWPRRPVGEVSGEVVLGRTYGRISFGIEVGCEGDEHTFGAAVTINPIGALYVTLAGFGRGLARRLNPGTTTKTIGLDLYGGRLSWQVWADRDYWSSETPAWRSGSVGVNPLDSLLGGPKRYDYRDEAGPDLETVDLTDGTYQLQLVLRRQRYGRPRGKARYSWSVAWRSDRPIPVRPDDAGSSNGIVSAAVEVGDQAVTDDTWAAEALTRIAAQIETMRARHRYRPQNAGEQAGP</sequence>
<comment type="caution">
    <text evidence="1">The sequence shown here is derived from an EMBL/GenBank/DDBJ whole genome shotgun (WGS) entry which is preliminary data.</text>
</comment>
<keyword evidence="2" id="KW-1185">Reference proteome</keyword>
<organism evidence="1 2">
    <name type="scientific">Planomonospora alba</name>
    <dbReference type="NCBI Taxonomy" id="161354"/>
    <lineage>
        <taxon>Bacteria</taxon>
        <taxon>Bacillati</taxon>
        <taxon>Actinomycetota</taxon>
        <taxon>Actinomycetes</taxon>
        <taxon>Streptosporangiales</taxon>
        <taxon>Streptosporangiaceae</taxon>
        <taxon>Planomonospora</taxon>
    </lineage>
</organism>
<protein>
    <submittedName>
        <fullName evidence="1">Uncharacterized protein</fullName>
    </submittedName>
</protein>
<gene>
    <name evidence="1" type="ORF">GCM10010466_39780</name>
</gene>
<name>A0ABP6NFT0_9ACTN</name>
<accession>A0ABP6NFT0</accession>
<dbReference type="EMBL" id="BAAAUT010000031">
    <property type="protein sequence ID" value="GAA3144723.1"/>
    <property type="molecule type" value="Genomic_DNA"/>
</dbReference>
<dbReference type="RefSeq" id="WP_344861648.1">
    <property type="nucleotide sequence ID" value="NZ_BAAAUT010000031.1"/>
</dbReference>
<reference evidence="2" key="1">
    <citation type="journal article" date="2019" name="Int. J. Syst. Evol. Microbiol.">
        <title>The Global Catalogue of Microorganisms (GCM) 10K type strain sequencing project: providing services to taxonomists for standard genome sequencing and annotation.</title>
        <authorList>
            <consortium name="The Broad Institute Genomics Platform"/>
            <consortium name="The Broad Institute Genome Sequencing Center for Infectious Disease"/>
            <person name="Wu L."/>
            <person name="Ma J."/>
        </authorList>
    </citation>
    <scope>NUCLEOTIDE SEQUENCE [LARGE SCALE GENOMIC DNA]</scope>
    <source>
        <strain evidence="2">JCM 9373</strain>
    </source>
</reference>
<proteinExistence type="predicted"/>
<evidence type="ECO:0000313" key="1">
    <source>
        <dbReference type="EMBL" id="GAA3144723.1"/>
    </source>
</evidence>
<dbReference type="Proteomes" id="UP001500320">
    <property type="component" value="Unassembled WGS sequence"/>
</dbReference>
<evidence type="ECO:0000313" key="2">
    <source>
        <dbReference type="Proteomes" id="UP001500320"/>
    </source>
</evidence>